<protein>
    <submittedName>
        <fullName evidence="1">Uncharacterized protein</fullName>
    </submittedName>
</protein>
<name>A0A8H5HUA1_9AGAR</name>
<dbReference type="AlphaFoldDB" id="A0A8H5HUA1"/>
<dbReference type="EMBL" id="JAACJN010000021">
    <property type="protein sequence ID" value="KAF5389627.1"/>
    <property type="molecule type" value="Genomic_DNA"/>
</dbReference>
<accession>A0A8H5HUA1</accession>
<dbReference type="Proteomes" id="UP000518752">
    <property type="component" value="Unassembled WGS sequence"/>
</dbReference>
<organism evidence="1 2">
    <name type="scientific">Collybiopsis confluens</name>
    <dbReference type="NCBI Taxonomy" id="2823264"/>
    <lineage>
        <taxon>Eukaryota</taxon>
        <taxon>Fungi</taxon>
        <taxon>Dikarya</taxon>
        <taxon>Basidiomycota</taxon>
        <taxon>Agaricomycotina</taxon>
        <taxon>Agaricomycetes</taxon>
        <taxon>Agaricomycetidae</taxon>
        <taxon>Agaricales</taxon>
        <taxon>Marasmiineae</taxon>
        <taxon>Omphalotaceae</taxon>
        <taxon>Collybiopsis</taxon>
    </lineage>
</organism>
<sequence length="366" mass="41419">MPDKMFWDLSVSLYPILSTSPKPERYECFVKQKRLRVFYPRLPSFEEAISVWTVHCGAKEVSNNLDLLYQAWEDFGVDFRLGLDIIELGADHLDTVRQKTWKFIQQSPFNDLHRILMNPQSGLGLSHRIIHTFPSTDSAHAVLESAICSNTISRMIVSVHATQPLQRRQELFRMFEWTMGASLGWLFEAMALDKLIHSESLTLLPFSQDPVLTIPFGLHSITVFSNKDDVNTTRVLATLYVPSQSNNPAWDAFAVWQSDGEVFGAGFQMTVGRQHHVNADGLLALEKRLDACKVDPRNRFFIFVTPKNAEYRLPPNISAAKQQIWQFYHLRLDVASAGILDGATSGSLDEIRTVNDIVAGVPQDVV</sequence>
<comment type="caution">
    <text evidence="1">The sequence shown here is derived from an EMBL/GenBank/DDBJ whole genome shotgun (WGS) entry which is preliminary data.</text>
</comment>
<dbReference type="OrthoDB" id="2340858at2759"/>
<evidence type="ECO:0000313" key="1">
    <source>
        <dbReference type="EMBL" id="KAF5389627.1"/>
    </source>
</evidence>
<proteinExistence type="predicted"/>
<evidence type="ECO:0000313" key="2">
    <source>
        <dbReference type="Proteomes" id="UP000518752"/>
    </source>
</evidence>
<gene>
    <name evidence="1" type="ORF">D9757_004175</name>
</gene>
<reference evidence="1 2" key="1">
    <citation type="journal article" date="2020" name="ISME J.">
        <title>Uncovering the hidden diversity of litter-decomposition mechanisms in mushroom-forming fungi.</title>
        <authorList>
            <person name="Floudas D."/>
            <person name="Bentzer J."/>
            <person name="Ahren D."/>
            <person name="Johansson T."/>
            <person name="Persson P."/>
            <person name="Tunlid A."/>
        </authorList>
    </citation>
    <scope>NUCLEOTIDE SEQUENCE [LARGE SCALE GENOMIC DNA]</scope>
    <source>
        <strain evidence="1 2">CBS 406.79</strain>
    </source>
</reference>
<keyword evidence="2" id="KW-1185">Reference proteome</keyword>